<evidence type="ECO:0000313" key="2">
    <source>
        <dbReference type="Proteomes" id="UP000053097"/>
    </source>
</evidence>
<proteinExistence type="predicted"/>
<protein>
    <submittedName>
        <fullName evidence="1">Uncharacterized protein</fullName>
    </submittedName>
</protein>
<keyword evidence="2" id="KW-1185">Reference proteome</keyword>
<organism evidence="1 2">
    <name type="scientific">Ooceraea biroi</name>
    <name type="common">Clonal raider ant</name>
    <name type="synonym">Cerapachys biroi</name>
    <dbReference type="NCBI Taxonomy" id="2015173"/>
    <lineage>
        <taxon>Eukaryota</taxon>
        <taxon>Metazoa</taxon>
        <taxon>Ecdysozoa</taxon>
        <taxon>Arthropoda</taxon>
        <taxon>Hexapoda</taxon>
        <taxon>Insecta</taxon>
        <taxon>Pterygota</taxon>
        <taxon>Neoptera</taxon>
        <taxon>Endopterygota</taxon>
        <taxon>Hymenoptera</taxon>
        <taxon>Apocrita</taxon>
        <taxon>Aculeata</taxon>
        <taxon>Formicoidea</taxon>
        <taxon>Formicidae</taxon>
        <taxon>Dorylinae</taxon>
        <taxon>Ooceraea</taxon>
    </lineage>
</organism>
<evidence type="ECO:0000313" key="1">
    <source>
        <dbReference type="EMBL" id="EZA51556.1"/>
    </source>
</evidence>
<gene>
    <name evidence="1" type="ORF">X777_09766</name>
</gene>
<dbReference type="Proteomes" id="UP000053097">
    <property type="component" value="Unassembled WGS sequence"/>
</dbReference>
<dbReference type="AlphaFoldDB" id="A0A026W7G5"/>
<name>A0A026W7G5_OOCBI</name>
<reference evidence="1 2" key="1">
    <citation type="journal article" date="2014" name="Curr. Biol.">
        <title>The genome of the clonal raider ant Cerapachys biroi.</title>
        <authorList>
            <person name="Oxley P.R."/>
            <person name="Ji L."/>
            <person name="Fetter-Pruneda I."/>
            <person name="McKenzie S.K."/>
            <person name="Li C."/>
            <person name="Hu H."/>
            <person name="Zhang G."/>
            <person name="Kronauer D.J."/>
        </authorList>
    </citation>
    <scope>NUCLEOTIDE SEQUENCE [LARGE SCALE GENOMIC DNA]</scope>
</reference>
<accession>A0A026W7G5</accession>
<dbReference type="EMBL" id="KK107378">
    <property type="protein sequence ID" value="EZA51556.1"/>
    <property type="molecule type" value="Genomic_DNA"/>
</dbReference>
<sequence length="76" mass="8683">MVVTRAYKTMEQNNLDQFTLKQFRSEATRYALATTTGYRNDLIDVIMTHGAQWNGRGFVRASLANAHITDIGKYHC</sequence>